<proteinExistence type="predicted"/>
<dbReference type="Pfam" id="PF12616">
    <property type="entry name" value="DUF3775"/>
    <property type="match status" value="1"/>
</dbReference>
<dbReference type="RefSeq" id="WP_216837313.1">
    <property type="nucleotide sequence ID" value="NZ_JAFNJS010000004.1"/>
</dbReference>
<feature type="compositionally biased region" description="Acidic residues" evidence="1">
    <location>
        <begin position="33"/>
        <end position="53"/>
    </location>
</feature>
<dbReference type="Proteomes" id="UP001595420">
    <property type="component" value="Unassembled WGS sequence"/>
</dbReference>
<evidence type="ECO:0000256" key="1">
    <source>
        <dbReference type="SAM" id="MobiDB-lite"/>
    </source>
</evidence>
<reference evidence="3" key="1">
    <citation type="journal article" date="2019" name="Int. J. Syst. Evol. Microbiol.">
        <title>The Global Catalogue of Microorganisms (GCM) 10K type strain sequencing project: providing services to taxonomists for standard genome sequencing and annotation.</title>
        <authorList>
            <consortium name="The Broad Institute Genomics Platform"/>
            <consortium name="The Broad Institute Genome Sequencing Center for Infectious Disease"/>
            <person name="Wu L."/>
            <person name="Ma J."/>
        </authorList>
    </citation>
    <scope>NUCLEOTIDE SEQUENCE [LARGE SCALE GENOMIC DNA]</scope>
    <source>
        <strain evidence="3">CGMCC 1.16855</strain>
    </source>
</reference>
<accession>A0ABV7BYN4</accession>
<evidence type="ECO:0000313" key="2">
    <source>
        <dbReference type="EMBL" id="MFC3001240.1"/>
    </source>
</evidence>
<dbReference type="EMBL" id="JBHRSB010000004">
    <property type="protein sequence ID" value="MFC3001240.1"/>
    <property type="molecule type" value="Genomic_DNA"/>
</dbReference>
<evidence type="ECO:0000313" key="3">
    <source>
        <dbReference type="Proteomes" id="UP001595420"/>
    </source>
</evidence>
<protein>
    <submittedName>
        <fullName evidence="2">DUF3775 domain-containing protein</fullName>
    </submittedName>
</protein>
<comment type="caution">
    <text evidence="2">The sequence shown here is derived from an EMBL/GenBank/DDBJ whole genome shotgun (WGS) entry which is preliminary data.</text>
</comment>
<name>A0ABV7BYN4_9PROT</name>
<gene>
    <name evidence="2" type="ORF">ACFOD3_15140</name>
</gene>
<feature type="region of interest" description="Disordered" evidence="1">
    <location>
        <begin position="28"/>
        <end position="53"/>
    </location>
</feature>
<organism evidence="2 3">
    <name type="scientific">Falsiroseomonas tokyonensis</name>
    <dbReference type="NCBI Taxonomy" id="430521"/>
    <lineage>
        <taxon>Bacteria</taxon>
        <taxon>Pseudomonadati</taxon>
        <taxon>Pseudomonadota</taxon>
        <taxon>Alphaproteobacteria</taxon>
        <taxon>Acetobacterales</taxon>
        <taxon>Roseomonadaceae</taxon>
        <taxon>Falsiroseomonas</taxon>
    </lineage>
</organism>
<sequence>MSGRNASESDFDLVVSLPDVVAIIDTARAAGEMQEETANEEMQDPETPDDLDPDALSAQLEARIAALNEDEQAALIALAWIGRGDYGAAEWDEARRMARERAAGGGTARYLAEMELLGDLLSEGLAELGLPAEEEER</sequence>
<keyword evidence="3" id="KW-1185">Reference proteome</keyword>
<dbReference type="InterPro" id="IPR022254">
    <property type="entry name" value="DUF3775"/>
</dbReference>